<dbReference type="InterPro" id="IPR003959">
    <property type="entry name" value="ATPase_AAA_core"/>
</dbReference>
<dbReference type="Pfam" id="PF13476">
    <property type="entry name" value="AAA_23"/>
    <property type="match status" value="1"/>
</dbReference>
<gene>
    <name evidence="3" type="ORF">UK15_37070</name>
</gene>
<dbReference type="AlphaFoldDB" id="A0A0M2GH13"/>
<proteinExistence type="predicted"/>
<dbReference type="InterPro" id="IPR038729">
    <property type="entry name" value="Rad50/SbcC_AAA"/>
</dbReference>
<dbReference type="PATRIC" id="fig|284040.3.peg.6969"/>
<dbReference type="Proteomes" id="UP000034786">
    <property type="component" value="Unassembled WGS sequence"/>
</dbReference>
<feature type="domain" description="ATPase AAA-type core" evidence="1">
    <location>
        <begin position="187"/>
        <end position="275"/>
    </location>
</feature>
<evidence type="ECO:0000259" key="1">
    <source>
        <dbReference type="Pfam" id="PF13304"/>
    </source>
</evidence>
<comment type="caution">
    <text evidence="3">The sequence shown here is derived from an EMBL/GenBank/DDBJ whole genome shotgun (WGS) entry which is preliminary data.</text>
</comment>
<dbReference type="GO" id="GO:0006302">
    <property type="term" value="P:double-strand break repair"/>
    <property type="evidence" value="ECO:0007669"/>
    <property type="project" value="InterPro"/>
</dbReference>
<protein>
    <recommendedName>
        <fullName evidence="5">AAA+ ATPase domain-containing protein</fullName>
    </recommendedName>
</protein>
<dbReference type="PANTHER" id="PTHR43581">
    <property type="entry name" value="ATP/GTP PHOSPHATASE"/>
    <property type="match status" value="1"/>
</dbReference>
<accession>A0A0M2GH13</accession>
<sequence length="494" mass="54447">MTNFRSEIREGDIRRLEEKVASTNYGAYLRRITLKRVRGFKDRVVSFDFPVTAVVGPNGGGKTTILGAAGIAYKDIAPGEFFAKSGKYDASMKDWVIEYEIIDKKLNPRLPLQRTASFPQLKWNRKAVVRPVLLFGVSRTVPATERRELVKAVGNKFVAEKEVALSAPVVAAVEKILAKEMQGCNRLSIDAQGRATMFAARNSDGSEYSEFHFGAGEASVIRIVSAIEEAPDGAMILIEEIENGLHPIATRRMVEYLIEVALRKSCQVIFSTHSNDALEPLPSKAIWAAYNGEVLQGKLDIKALRTITGQIDAKLAIFVEDTFAELLVTTALRYHGGIEIDAVKIHGMGGADPAIKVNEQHNLDPTSSFPSVCLVDGDQAHKTDPNRRIFTLPGEGDPEAHIFDVVLGRLEHIAARLTVSMQLPTSAQERVKQVVSDRALTNRDRHVIFEQIGEDLDFTAGMVVANAFLAIWAQERPDEVSTLVGNFDTLIPKR</sequence>
<evidence type="ECO:0008006" key="5">
    <source>
        <dbReference type="Google" id="ProtNLM"/>
    </source>
</evidence>
<evidence type="ECO:0000313" key="3">
    <source>
        <dbReference type="EMBL" id="KJK34190.1"/>
    </source>
</evidence>
<reference evidence="4" key="1">
    <citation type="submission" date="2015-02" db="EMBL/GenBank/DDBJ databases">
        <authorList>
            <person name="Ju K.-S."/>
            <person name="Doroghazi J.R."/>
            <person name="Metcalf W."/>
        </authorList>
    </citation>
    <scope>NUCLEOTIDE SEQUENCE [LARGE SCALE GENOMIC DNA]</scope>
    <source>
        <strain evidence="4">NRRL B-16380</strain>
    </source>
</reference>
<dbReference type="STRING" id="284040.UK15_37070"/>
<dbReference type="GO" id="GO:0005524">
    <property type="term" value="F:ATP binding"/>
    <property type="evidence" value="ECO:0007669"/>
    <property type="project" value="InterPro"/>
</dbReference>
<evidence type="ECO:0000313" key="4">
    <source>
        <dbReference type="Proteomes" id="UP000034786"/>
    </source>
</evidence>
<dbReference type="InterPro" id="IPR051396">
    <property type="entry name" value="Bact_Antivir_Def_Nuclease"/>
</dbReference>
<name>A0A0M2GH13_9ACTN</name>
<evidence type="ECO:0000259" key="2">
    <source>
        <dbReference type="Pfam" id="PF13476"/>
    </source>
</evidence>
<keyword evidence="4" id="KW-1185">Reference proteome</keyword>
<dbReference type="GO" id="GO:0016887">
    <property type="term" value="F:ATP hydrolysis activity"/>
    <property type="evidence" value="ECO:0007669"/>
    <property type="project" value="InterPro"/>
</dbReference>
<organism evidence="3 4">
    <name type="scientific">Streptomyces variegatus</name>
    <dbReference type="NCBI Taxonomy" id="284040"/>
    <lineage>
        <taxon>Bacteria</taxon>
        <taxon>Bacillati</taxon>
        <taxon>Actinomycetota</taxon>
        <taxon>Actinomycetes</taxon>
        <taxon>Kitasatosporales</taxon>
        <taxon>Streptomycetaceae</taxon>
        <taxon>Streptomyces</taxon>
    </lineage>
</organism>
<dbReference type="InterPro" id="IPR027417">
    <property type="entry name" value="P-loop_NTPase"/>
</dbReference>
<dbReference type="Pfam" id="PF13304">
    <property type="entry name" value="AAA_21"/>
    <property type="match status" value="1"/>
</dbReference>
<dbReference type="PANTHER" id="PTHR43581:SF2">
    <property type="entry name" value="EXCINUCLEASE ATPASE SUBUNIT"/>
    <property type="match status" value="1"/>
</dbReference>
<dbReference type="RefSeq" id="WP_031144387.1">
    <property type="nucleotide sequence ID" value="NZ_JYJH01000055.1"/>
</dbReference>
<feature type="domain" description="Rad50/SbcC-type AAA" evidence="2">
    <location>
        <begin position="31"/>
        <end position="67"/>
    </location>
</feature>
<dbReference type="EMBL" id="JYJH01000055">
    <property type="protein sequence ID" value="KJK34190.1"/>
    <property type="molecule type" value="Genomic_DNA"/>
</dbReference>
<dbReference type="Gene3D" id="3.40.50.300">
    <property type="entry name" value="P-loop containing nucleotide triphosphate hydrolases"/>
    <property type="match status" value="2"/>
</dbReference>
<dbReference type="SUPFAM" id="SSF52540">
    <property type="entry name" value="P-loop containing nucleoside triphosphate hydrolases"/>
    <property type="match status" value="1"/>
</dbReference>